<dbReference type="InterPro" id="IPR029071">
    <property type="entry name" value="Ubiquitin-like_domsf"/>
</dbReference>
<dbReference type="SUPFAM" id="SSF54236">
    <property type="entry name" value="Ubiquitin-like"/>
    <property type="match status" value="1"/>
</dbReference>
<reference evidence="1" key="2">
    <citation type="journal article" date="2017" name="J. Med. Entomol.">
        <title>Transcriptome Analysis of the Triatoma infestans (Hemiptera: Reduviidae) Integument.</title>
        <authorList>
            <person name="Calderon-Fernandez G.M."/>
            <person name="Moriconi D.E."/>
            <person name="Dulbecco A.B."/>
            <person name="Juarez M.P."/>
        </authorList>
    </citation>
    <scope>NUCLEOTIDE SEQUENCE</scope>
    <source>
        <strain evidence="1">Int1</strain>
        <tissue evidence="1">Integument</tissue>
    </source>
</reference>
<proteinExistence type="predicted"/>
<dbReference type="EMBL" id="GEMB01004090">
    <property type="protein sequence ID" value="JAR99172.1"/>
    <property type="molecule type" value="Transcribed_RNA"/>
</dbReference>
<sequence>QIAAIRSKLSNADRAGTNRTPIGMMDGVVYLGSREGIAYKTSNVVRSQFSLSSLHSQSRYSLDDINDSLNLREDGNIELCINFPEGISIKATFQPYERIADVQYFIRTFLKNPGQQFYLYTLSPRLIMPLHRFVKDIVCLPPYHTLYYGAGFVNEPQKSFLNDQITKSFQGTKLATVL</sequence>
<feature type="non-terminal residue" evidence="1">
    <location>
        <position position="178"/>
    </location>
</feature>
<feature type="non-terminal residue" evidence="1">
    <location>
        <position position="1"/>
    </location>
</feature>
<accession>A0A170XSH5</accession>
<evidence type="ECO:0000313" key="1">
    <source>
        <dbReference type="EMBL" id="JAR99172.1"/>
    </source>
</evidence>
<organism evidence="1">
    <name type="scientific">Triatoma infestans</name>
    <name type="common">Assassin bug</name>
    <dbReference type="NCBI Taxonomy" id="30076"/>
    <lineage>
        <taxon>Eukaryota</taxon>
        <taxon>Metazoa</taxon>
        <taxon>Ecdysozoa</taxon>
        <taxon>Arthropoda</taxon>
        <taxon>Hexapoda</taxon>
        <taxon>Insecta</taxon>
        <taxon>Pterygota</taxon>
        <taxon>Neoptera</taxon>
        <taxon>Paraneoptera</taxon>
        <taxon>Hemiptera</taxon>
        <taxon>Heteroptera</taxon>
        <taxon>Panheteroptera</taxon>
        <taxon>Cimicomorpha</taxon>
        <taxon>Reduviidae</taxon>
        <taxon>Triatominae</taxon>
        <taxon>Triatoma</taxon>
    </lineage>
</organism>
<reference evidence="1" key="1">
    <citation type="submission" date="2016-04" db="EMBL/GenBank/DDBJ databases">
        <authorList>
            <person name="Calderon-Fernandez G.M.Sr."/>
        </authorList>
    </citation>
    <scope>NUCLEOTIDE SEQUENCE</scope>
    <source>
        <strain evidence="1">Int1</strain>
        <tissue evidence="1">Integument</tissue>
    </source>
</reference>
<name>A0A170XSH5_TRIIF</name>
<dbReference type="AlphaFoldDB" id="A0A170XSH5"/>
<protein>
    <submittedName>
        <fullName evidence="1">Uncharacterized protein</fullName>
    </submittedName>
</protein>